<sequence length="70" mass="8567">MKSPYFLKLSITCFACDTYLLLFFFFLVVQILNYITYVYNNLILYIFLMYQNRSIIKKIKFYSLIFDCVK</sequence>
<name>A0A7R9B3E5_TIMSH</name>
<dbReference type="AlphaFoldDB" id="A0A7R9B3E5"/>
<evidence type="ECO:0000256" key="1">
    <source>
        <dbReference type="SAM" id="Phobius"/>
    </source>
</evidence>
<protein>
    <submittedName>
        <fullName evidence="2">Uncharacterized protein</fullName>
    </submittedName>
</protein>
<keyword evidence="1" id="KW-0812">Transmembrane</keyword>
<evidence type="ECO:0000313" key="2">
    <source>
        <dbReference type="EMBL" id="CAD7265602.1"/>
    </source>
</evidence>
<reference evidence="2" key="1">
    <citation type="submission" date="2020-11" db="EMBL/GenBank/DDBJ databases">
        <authorList>
            <person name="Tran Van P."/>
        </authorList>
    </citation>
    <scope>NUCLEOTIDE SEQUENCE</scope>
</reference>
<keyword evidence="1" id="KW-1133">Transmembrane helix</keyword>
<proteinExistence type="predicted"/>
<accession>A0A7R9B3E5</accession>
<feature type="transmembrane region" description="Helical" evidence="1">
    <location>
        <begin position="7"/>
        <end position="28"/>
    </location>
</feature>
<organism evidence="2">
    <name type="scientific">Timema shepardi</name>
    <name type="common">Walking stick</name>
    <dbReference type="NCBI Taxonomy" id="629360"/>
    <lineage>
        <taxon>Eukaryota</taxon>
        <taxon>Metazoa</taxon>
        <taxon>Ecdysozoa</taxon>
        <taxon>Arthropoda</taxon>
        <taxon>Hexapoda</taxon>
        <taxon>Insecta</taxon>
        <taxon>Pterygota</taxon>
        <taxon>Neoptera</taxon>
        <taxon>Polyneoptera</taxon>
        <taxon>Phasmatodea</taxon>
        <taxon>Timematodea</taxon>
        <taxon>Timematoidea</taxon>
        <taxon>Timematidae</taxon>
        <taxon>Timema</taxon>
    </lineage>
</organism>
<dbReference type="EMBL" id="OC005740">
    <property type="protein sequence ID" value="CAD7265602.1"/>
    <property type="molecule type" value="Genomic_DNA"/>
</dbReference>
<gene>
    <name evidence="2" type="ORF">TSIB3V08_LOCUS9634</name>
</gene>
<feature type="transmembrane region" description="Helical" evidence="1">
    <location>
        <begin position="34"/>
        <end position="50"/>
    </location>
</feature>
<keyword evidence="1" id="KW-0472">Membrane</keyword>